<comment type="caution">
    <text evidence="2">The sequence shown here is derived from an EMBL/GenBank/DDBJ whole genome shotgun (WGS) entry which is preliminary data.</text>
</comment>
<name>A0ABQ9GG81_9NEOP</name>
<sequence>MRLLLDIMKLVMEYGDRNRVQSTVNPLLPTYPNVPFQHSLPQPVATFGMPQQSVLNQFQYPAPSHYEEHTTQLHFQHDINVKQTSLPPPAPGINNPPAVQSLHLVSPGPLKERDHQYRYVGTWTFRKSMKTMISVALAFLIPEACSVASDSMSELSENLFSRPGVDWQTAFGHDGWQATPFCWRVRFVVRCINGCFHFFYLNFFVCKKAAAPERKGGRNVENPEKTRRPVASYSTIPTCENPGVTRPGIEPGSPWWEASRLTTQPPRSLLRPLSILELSSPTFNLGSAADQQPIGGVRVIRHQYVTMDEPVKCEVDVRMRKGRRGYKLQVFSFFIVFRAIDERSAGEVTSEGEVCVCEYQAVKGAKRWLRFRWCECSHSPIGYLRLWEWTLCVIGYRARLAKDSLSAGSCMATADGGRRVASLKAGAPKHPSHPSVARSSGAHNPWTPPPPPSHSFDHLRLLVWPPGVKGGRCLLRPSGDLRSLRAPRSMRNVPKRVDGGWVWGVVDEHPTWHRALAVTPTKMADCTDQRYHSPRL</sequence>
<evidence type="ECO:0000256" key="1">
    <source>
        <dbReference type="SAM" id="MobiDB-lite"/>
    </source>
</evidence>
<evidence type="ECO:0000313" key="2">
    <source>
        <dbReference type="EMBL" id="KAJ8870479.1"/>
    </source>
</evidence>
<proteinExistence type="predicted"/>
<organism evidence="2 3">
    <name type="scientific">Dryococelus australis</name>
    <dbReference type="NCBI Taxonomy" id="614101"/>
    <lineage>
        <taxon>Eukaryota</taxon>
        <taxon>Metazoa</taxon>
        <taxon>Ecdysozoa</taxon>
        <taxon>Arthropoda</taxon>
        <taxon>Hexapoda</taxon>
        <taxon>Insecta</taxon>
        <taxon>Pterygota</taxon>
        <taxon>Neoptera</taxon>
        <taxon>Polyneoptera</taxon>
        <taxon>Phasmatodea</taxon>
        <taxon>Verophasmatodea</taxon>
        <taxon>Anareolatae</taxon>
        <taxon>Phasmatidae</taxon>
        <taxon>Eurycanthinae</taxon>
        <taxon>Dryococelus</taxon>
    </lineage>
</organism>
<dbReference type="Proteomes" id="UP001159363">
    <property type="component" value="Chromosome 12"/>
</dbReference>
<accession>A0ABQ9GG81</accession>
<dbReference type="EMBL" id="JARBHB010000013">
    <property type="protein sequence ID" value="KAJ8870479.1"/>
    <property type="molecule type" value="Genomic_DNA"/>
</dbReference>
<protein>
    <submittedName>
        <fullName evidence="2">Uncharacterized protein</fullName>
    </submittedName>
</protein>
<keyword evidence="3" id="KW-1185">Reference proteome</keyword>
<reference evidence="2 3" key="1">
    <citation type="submission" date="2023-02" db="EMBL/GenBank/DDBJ databases">
        <title>LHISI_Scaffold_Assembly.</title>
        <authorList>
            <person name="Stuart O.P."/>
            <person name="Cleave R."/>
            <person name="Magrath M.J.L."/>
            <person name="Mikheyev A.S."/>
        </authorList>
    </citation>
    <scope>NUCLEOTIDE SEQUENCE [LARGE SCALE GENOMIC DNA]</scope>
    <source>
        <strain evidence="2">Daus_M_001</strain>
        <tissue evidence="2">Leg muscle</tissue>
    </source>
</reference>
<gene>
    <name evidence="2" type="ORF">PR048_029501</name>
</gene>
<feature type="region of interest" description="Disordered" evidence="1">
    <location>
        <begin position="424"/>
        <end position="450"/>
    </location>
</feature>
<evidence type="ECO:0000313" key="3">
    <source>
        <dbReference type="Proteomes" id="UP001159363"/>
    </source>
</evidence>